<evidence type="ECO:0000313" key="3">
    <source>
        <dbReference type="Proteomes" id="UP000214646"/>
    </source>
</evidence>
<comment type="caution">
    <text evidence="2">The sequence shown here is derived from an EMBL/GenBank/DDBJ whole genome shotgun (WGS) entry which is preliminary data.</text>
</comment>
<protein>
    <submittedName>
        <fullName evidence="2">WD-repeat protein</fullName>
    </submittedName>
</protein>
<dbReference type="RefSeq" id="WP_238602790.1">
    <property type="nucleotide sequence ID" value="NZ_NIDE01000010.1"/>
</dbReference>
<dbReference type="Proteomes" id="UP000214646">
    <property type="component" value="Unassembled WGS sequence"/>
</dbReference>
<dbReference type="PANTHER" id="PTHR19879">
    <property type="entry name" value="TRANSCRIPTION INITIATION FACTOR TFIID"/>
    <property type="match status" value="1"/>
</dbReference>
<dbReference type="PROSITE" id="PS50294">
    <property type="entry name" value="WD_REPEATS_REGION"/>
    <property type="match status" value="1"/>
</dbReference>
<proteinExistence type="predicted"/>
<dbReference type="Pfam" id="PF00400">
    <property type="entry name" value="WD40"/>
    <property type="match status" value="1"/>
</dbReference>
<dbReference type="EMBL" id="NIDE01000010">
    <property type="protein sequence ID" value="OWK39338.1"/>
    <property type="molecule type" value="Genomic_DNA"/>
</dbReference>
<dbReference type="InterPro" id="IPR011047">
    <property type="entry name" value="Quinoprotein_ADH-like_sf"/>
</dbReference>
<evidence type="ECO:0000313" key="2">
    <source>
        <dbReference type="EMBL" id="OWK39338.1"/>
    </source>
</evidence>
<dbReference type="InterPro" id="IPR001680">
    <property type="entry name" value="WD40_rpt"/>
</dbReference>
<feature type="repeat" description="WD" evidence="1">
    <location>
        <begin position="392"/>
        <end position="428"/>
    </location>
</feature>
<name>A0A225DL74_9BACT</name>
<dbReference type="Gene3D" id="2.130.10.10">
    <property type="entry name" value="YVTN repeat-like/Quinoprotein amine dehydrogenase"/>
    <property type="match status" value="2"/>
</dbReference>
<gene>
    <name evidence="2" type="ORF">FRUB_05901</name>
</gene>
<sequence length="428" mass="46624">MFLPDGKHLLAATENRWAFVDVATAKVVRSFSELGCEEPVFTADNKHFLTGWSLVNSASGEELAIFERSAIPGRHPRPEVFSLAHRGYRVLARTVTPEGVVRMVAADEDHTWLATFPLGDGHRELTIGTNSLSDLAFSPDGSALLAGTSRDIRNPFDSQHIIGSARLVERWDATTGAVRFQPRTNEMPDIKLTFDPPAEPKVAAGRDTLTLADLGTARAWVTLHKEKGAGKLLGVSPGGRVMALLEDEHAITLRDAQTGKVSGKIPSKDVWDERIVFTADDEGVFTWLRDGDLVLWDTKTGAERKRWEMPGYTRALRLTPDGKDPAAVVILARKTNDLILWNVQLGESIAVLRGHTGYVETAAFSPDGQTLATGGDCVRLWDAVTGHSRGVLRTSSGDVGHVAFRPDGRALATGRFEHPICLWAAPSK</sequence>
<dbReference type="PROSITE" id="PS50082">
    <property type="entry name" value="WD_REPEATS_2"/>
    <property type="match status" value="1"/>
</dbReference>
<dbReference type="InterPro" id="IPR015943">
    <property type="entry name" value="WD40/YVTN_repeat-like_dom_sf"/>
</dbReference>
<dbReference type="SUPFAM" id="SSF50998">
    <property type="entry name" value="Quinoprotein alcohol dehydrogenase-like"/>
    <property type="match status" value="1"/>
</dbReference>
<dbReference type="PANTHER" id="PTHR19879:SF9">
    <property type="entry name" value="TRANSCRIPTION INITIATION FACTOR TFIID SUBUNIT 5"/>
    <property type="match status" value="1"/>
</dbReference>
<organism evidence="2 3">
    <name type="scientific">Fimbriiglobus ruber</name>
    <dbReference type="NCBI Taxonomy" id="1908690"/>
    <lineage>
        <taxon>Bacteria</taxon>
        <taxon>Pseudomonadati</taxon>
        <taxon>Planctomycetota</taxon>
        <taxon>Planctomycetia</taxon>
        <taxon>Gemmatales</taxon>
        <taxon>Gemmataceae</taxon>
        <taxon>Fimbriiglobus</taxon>
    </lineage>
</organism>
<dbReference type="SMART" id="SM00320">
    <property type="entry name" value="WD40"/>
    <property type="match status" value="2"/>
</dbReference>
<dbReference type="AlphaFoldDB" id="A0A225DL74"/>
<keyword evidence="3" id="KW-1185">Reference proteome</keyword>
<keyword evidence="1" id="KW-0853">WD repeat</keyword>
<accession>A0A225DL74</accession>
<reference evidence="3" key="1">
    <citation type="submission" date="2017-06" db="EMBL/GenBank/DDBJ databases">
        <title>Genome analysis of Fimbriiglobus ruber SP5, the first member of the order Planctomycetales with confirmed chitinolytic capability.</title>
        <authorList>
            <person name="Ravin N.V."/>
            <person name="Rakitin A.L."/>
            <person name="Ivanova A.A."/>
            <person name="Beletsky A.V."/>
            <person name="Kulichevskaya I.S."/>
            <person name="Mardanov A.V."/>
            <person name="Dedysh S.N."/>
        </authorList>
    </citation>
    <scope>NUCLEOTIDE SEQUENCE [LARGE SCALE GENOMIC DNA]</scope>
    <source>
        <strain evidence="3">SP5</strain>
    </source>
</reference>
<evidence type="ECO:0000256" key="1">
    <source>
        <dbReference type="PROSITE-ProRule" id="PRU00221"/>
    </source>
</evidence>